<protein>
    <submittedName>
        <fullName evidence="1">Uncharacterized protein</fullName>
    </submittedName>
</protein>
<dbReference type="Proteomes" id="UP000578112">
    <property type="component" value="Unassembled WGS sequence"/>
</dbReference>
<comment type="caution">
    <text evidence="1">The sequence shown here is derived from an EMBL/GenBank/DDBJ whole genome shotgun (WGS) entry which is preliminary data.</text>
</comment>
<dbReference type="AlphaFoldDB" id="A0A7W7MTC0"/>
<accession>A0A7W7MTC0</accession>
<reference evidence="1 2" key="1">
    <citation type="submission" date="2020-08" db="EMBL/GenBank/DDBJ databases">
        <title>Sequencing the genomes of 1000 actinobacteria strains.</title>
        <authorList>
            <person name="Klenk H.-P."/>
        </authorList>
    </citation>
    <scope>NUCLEOTIDE SEQUENCE [LARGE SCALE GENOMIC DNA]</scope>
    <source>
        <strain evidence="1 2">DSM 43149</strain>
    </source>
</reference>
<evidence type="ECO:0000313" key="2">
    <source>
        <dbReference type="Proteomes" id="UP000578112"/>
    </source>
</evidence>
<keyword evidence="2" id="KW-1185">Reference proteome</keyword>
<sequence>MGNSAVYRIHTGDDVHEAYEMAQRLLALAETTCGCPPDIDAEAQTGTHTALDRYLAIDSASVALSIPADLVSQVMETLEPHLGAHDPPSRHRDGGAYLMTDLTPALIAALRQLPPMAAEIQTPELRLPNDLSDVFLAVVNRDQASVSWDVCWPDNHGRSGFELGINGRKLWHPETPAGHSVYVHVAPRWPEQAHELAATVGGRVMGEPATGW</sequence>
<dbReference type="RefSeq" id="WP_184997231.1">
    <property type="nucleotide sequence ID" value="NZ_BOMK01000051.1"/>
</dbReference>
<proteinExistence type="predicted"/>
<gene>
    <name evidence="1" type="ORF">BJ971_006704</name>
</gene>
<dbReference type="EMBL" id="JACHNH010000001">
    <property type="protein sequence ID" value="MBB4766148.1"/>
    <property type="molecule type" value="Genomic_DNA"/>
</dbReference>
<evidence type="ECO:0000313" key="1">
    <source>
        <dbReference type="EMBL" id="MBB4766148.1"/>
    </source>
</evidence>
<organism evidence="1 2">
    <name type="scientific">Actinoplanes digitatis</name>
    <dbReference type="NCBI Taxonomy" id="1868"/>
    <lineage>
        <taxon>Bacteria</taxon>
        <taxon>Bacillati</taxon>
        <taxon>Actinomycetota</taxon>
        <taxon>Actinomycetes</taxon>
        <taxon>Micromonosporales</taxon>
        <taxon>Micromonosporaceae</taxon>
        <taxon>Actinoplanes</taxon>
    </lineage>
</organism>
<name>A0A7W7MTC0_9ACTN</name>